<dbReference type="AlphaFoldDB" id="A0A2A2K7F2"/>
<reference evidence="6 7" key="1">
    <citation type="journal article" date="2017" name="Curr. Biol.">
        <title>Genome architecture and evolution of a unichromosomal asexual nematode.</title>
        <authorList>
            <person name="Fradin H."/>
            <person name="Zegar C."/>
            <person name="Gutwein M."/>
            <person name="Lucas J."/>
            <person name="Kovtun M."/>
            <person name="Corcoran D."/>
            <person name="Baugh L.R."/>
            <person name="Kiontke K."/>
            <person name="Gunsalus K."/>
            <person name="Fitch D.H."/>
            <person name="Piano F."/>
        </authorList>
    </citation>
    <scope>NUCLEOTIDE SEQUENCE [LARGE SCALE GENOMIC DNA]</scope>
    <source>
        <strain evidence="6">PF1309</strain>
    </source>
</reference>
<dbReference type="PANTHER" id="PTHR11010">
    <property type="entry name" value="PROTEASE S28 PRO-X CARBOXYPEPTIDASE-RELATED"/>
    <property type="match status" value="1"/>
</dbReference>
<proteinExistence type="inferred from homology"/>
<keyword evidence="5" id="KW-0325">Glycoprotein</keyword>
<comment type="caution">
    <text evidence="6">The sequence shown here is derived from an EMBL/GenBank/DDBJ whole genome shotgun (WGS) entry which is preliminary data.</text>
</comment>
<organism evidence="6 7">
    <name type="scientific">Diploscapter pachys</name>
    <dbReference type="NCBI Taxonomy" id="2018661"/>
    <lineage>
        <taxon>Eukaryota</taxon>
        <taxon>Metazoa</taxon>
        <taxon>Ecdysozoa</taxon>
        <taxon>Nematoda</taxon>
        <taxon>Chromadorea</taxon>
        <taxon>Rhabditida</taxon>
        <taxon>Rhabditina</taxon>
        <taxon>Rhabditomorpha</taxon>
        <taxon>Rhabditoidea</taxon>
        <taxon>Rhabditidae</taxon>
        <taxon>Diploscapter</taxon>
    </lineage>
</organism>
<keyword evidence="2" id="KW-0645">Protease</keyword>
<sequence length="301" mass="32920">MDLLKYSCQYMNASPPYTDEQLVTAIGNVAAVYYNTSGNTTSYCIDPSICGDQGTGGLGSDQLGWPWQECSEIVMWMCTLGGDNDVFPATCGGDPLPGLLDYCNQAFTPLGWKKDIMNVDAIAILYGLNLNGASNIILTQGHLDPWSGGGYRTDSPGVDPARGIYVVEIPGSAHHLDLRTPNTCDPNTITNARYQIANILKCWVDPSCTQPPVWQPLPEMIIPPANTECKDLNNQYPWGQDTLGSTTLLPQPTTSSTQISSSIRLEKLMRLGYFLSVLMRSITGKRIVKIVYKWPNNRASA</sequence>
<gene>
    <name evidence="6" type="ORF">WR25_26069</name>
</gene>
<dbReference type="GO" id="GO:0006508">
    <property type="term" value="P:proteolysis"/>
    <property type="evidence" value="ECO:0007669"/>
    <property type="project" value="UniProtKB-KW"/>
</dbReference>
<name>A0A2A2K7F2_9BILA</name>
<comment type="similarity">
    <text evidence="1">Belongs to the peptidase S28 family.</text>
</comment>
<dbReference type="STRING" id="2018661.A0A2A2K7F2"/>
<dbReference type="Pfam" id="PF05577">
    <property type="entry name" value="Peptidase_S28"/>
    <property type="match status" value="1"/>
</dbReference>
<dbReference type="GO" id="GO:0070008">
    <property type="term" value="F:serine-type exopeptidase activity"/>
    <property type="evidence" value="ECO:0007669"/>
    <property type="project" value="InterPro"/>
</dbReference>
<keyword evidence="4" id="KW-0378">Hydrolase</keyword>
<dbReference type="OrthoDB" id="2130629at2759"/>
<keyword evidence="3" id="KW-0732">Signal</keyword>
<protein>
    <submittedName>
        <fullName evidence="6">Uncharacterized protein</fullName>
    </submittedName>
</protein>
<dbReference type="InterPro" id="IPR029058">
    <property type="entry name" value="AB_hydrolase_fold"/>
</dbReference>
<dbReference type="InterPro" id="IPR008758">
    <property type="entry name" value="Peptidase_S28"/>
</dbReference>
<evidence type="ECO:0000256" key="4">
    <source>
        <dbReference type="ARBA" id="ARBA00022801"/>
    </source>
</evidence>
<dbReference type="Proteomes" id="UP000218231">
    <property type="component" value="Unassembled WGS sequence"/>
</dbReference>
<evidence type="ECO:0000256" key="2">
    <source>
        <dbReference type="ARBA" id="ARBA00022670"/>
    </source>
</evidence>
<dbReference type="PANTHER" id="PTHR11010:SF104">
    <property type="entry name" value="SERINE PROTEASE PCP-1-RELATED"/>
    <property type="match status" value="1"/>
</dbReference>
<evidence type="ECO:0000256" key="1">
    <source>
        <dbReference type="ARBA" id="ARBA00011079"/>
    </source>
</evidence>
<evidence type="ECO:0000313" key="7">
    <source>
        <dbReference type="Proteomes" id="UP000218231"/>
    </source>
</evidence>
<evidence type="ECO:0000256" key="3">
    <source>
        <dbReference type="ARBA" id="ARBA00022729"/>
    </source>
</evidence>
<evidence type="ECO:0000256" key="5">
    <source>
        <dbReference type="ARBA" id="ARBA00023180"/>
    </source>
</evidence>
<keyword evidence="7" id="KW-1185">Reference proteome</keyword>
<evidence type="ECO:0000313" key="6">
    <source>
        <dbReference type="EMBL" id="PAV69825.1"/>
    </source>
</evidence>
<accession>A0A2A2K7F2</accession>
<dbReference type="Gene3D" id="3.40.50.1820">
    <property type="entry name" value="alpha/beta hydrolase"/>
    <property type="match status" value="1"/>
</dbReference>
<dbReference type="EMBL" id="LIAE01009422">
    <property type="protein sequence ID" value="PAV69825.1"/>
    <property type="molecule type" value="Genomic_DNA"/>
</dbReference>
<dbReference type="GO" id="GO:0008239">
    <property type="term" value="F:dipeptidyl-peptidase activity"/>
    <property type="evidence" value="ECO:0007669"/>
    <property type="project" value="TreeGrafter"/>
</dbReference>